<feature type="domain" description="Enoyl reductase (ER)" evidence="4">
    <location>
        <begin position="13"/>
        <end position="363"/>
    </location>
</feature>
<dbReference type="SUPFAM" id="SSF50129">
    <property type="entry name" value="GroES-like"/>
    <property type="match status" value="1"/>
</dbReference>
<evidence type="ECO:0000256" key="2">
    <source>
        <dbReference type="ARBA" id="ARBA00011245"/>
    </source>
</evidence>
<gene>
    <name evidence="5" type="ORF">B0J11DRAFT_456975</name>
</gene>
<comment type="subunit">
    <text evidence="2">Monomer.</text>
</comment>
<dbReference type="SUPFAM" id="SSF51735">
    <property type="entry name" value="NAD(P)-binding Rossmann-fold domains"/>
    <property type="match status" value="1"/>
</dbReference>
<dbReference type="InterPro" id="IPR020843">
    <property type="entry name" value="ER"/>
</dbReference>
<dbReference type="EMBL" id="JAGMWT010000004">
    <property type="protein sequence ID" value="KAH7130049.1"/>
    <property type="molecule type" value="Genomic_DNA"/>
</dbReference>
<dbReference type="InterPro" id="IPR011032">
    <property type="entry name" value="GroES-like_sf"/>
</dbReference>
<evidence type="ECO:0000313" key="6">
    <source>
        <dbReference type="Proteomes" id="UP000700596"/>
    </source>
</evidence>
<dbReference type="PANTHER" id="PTHR45348:SF3">
    <property type="entry name" value="ENOYL REDUCTASE (ER) DOMAIN-CONTAINING PROTEIN"/>
    <property type="match status" value="1"/>
</dbReference>
<dbReference type="SMART" id="SM00829">
    <property type="entry name" value="PKS_ER"/>
    <property type="match status" value="1"/>
</dbReference>
<keyword evidence="6" id="KW-1185">Reference proteome</keyword>
<evidence type="ECO:0000313" key="5">
    <source>
        <dbReference type="EMBL" id="KAH7130049.1"/>
    </source>
</evidence>
<keyword evidence="3" id="KW-0560">Oxidoreductase</keyword>
<dbReference type="OrthoDB" id="9992527at2759"/>
<dbReference type="InterPro" id="IPR013154">
    <property type="entry name" value="ADH-like_N"/>
</dbReference>
<organism evidence="5 6">
    <name type="scientific">Dendryphion nanum</name>
    <dbReference type="NCBI Taxonomy" id="256645"/>
    <lineage>
        <taxon>Eukaryota</taxon>
        <taxon>Fungi</taxon>
        <taxon>Dikarya</taxon>
        <taxon>Ascomycota</taxon>
        <taxon>Pezizomycotina</taxon>
        <taxon>Dothideomycetes</taxon>
        <taxon>Pleosporomycetidae</taxon>
        <taxon>Pleosporales</taxon>
        <taxon>Torulaceae</taxon>
        <taxon>Dendryphion</taxon>
    </lineage>
</organism>
<dbReference type="InterPro" id="IPR047122">
    <property type="entry name" value="Trans-enoyl_RdTase-like"/>
</dbReference>
<dbReference type="Proteomes" id="UP000700596">
    <property type="component" value="Unassembled WGS sequence"/>
</dbReference>
<evidence type="ECO:0000259" key="4">
    <source>
        <dbReference type="SMART" id="SM00829"/>
    </source>
</evidence>
<name>A0A9P9E3L5_9PLEO</name>
<dbReference type="PANTHER" id="PTHR45348">
    <property type="entry name" value="HYPOTHETICAL OXIDOREDUCTASE (EUROFUNG)"/>
    <property type="match status" value="1"/>
</dbReference>
<reference evidence="5" key="1">
    <citation type="journal article" date="2021" name="Nat. Commun.">
        <title>Genetic determinants of endophytism in the Arabidopsis root mycobiome.</title>
        <authorList>
            <person name="Mesny F."/>
            <person name="Miyauchi S."/>
            <person name="Thiergart T."/>
            <person name="Pickel B."/>
            <person name="Atanasova L."/>
            <person name="Karlsson M."/>
            <person name="Huettel B."/>
            <person name="Barry K.W."/>
            <person name="Haridas S."/>
            <person name="Chen C."/>
            <person name="Bauer D."/>
            <person name="Andreopoulos W."/>
            <person name="Pangilinan J."/>
            <person name="LaButti K."/>
            <person name="Riley R."/>
            <person name="Lipzen A."/>
            <person name="Clum A."/>
            <person name="Drula E."/>
            <person name="Henrissat B."/>
            <person name="Kohler A."/>
            <person name="Grigoriev I.V."/>
            <person name="Martin F.M."/>
            <person name="Hacquard S."/>
        </authorList>
    </citation>
    <scope>NUCLEOTIDE SEQUENCE</scope>
    <source>
        <strain evidence="5">MPI-CAGE-CH-0243</strain>
    </source>
</reference>
<dbReference type="InterPro" id="IPR036291">
    <property type="entry name" value="NAD(P)-bd_dom_sf"/>
</dbReference>
<dbReference type="GO" id="GO:0016651">
    <property type="term" value="F:oxidoreductase activity, acting on NAD(P)H"/>
    <property type="evidence" value="ECO:0007669"/>
    <property type="project" value="InterPro"/>
</dbReference>
<protein>
    <submittedName>
        <fullName evidence="5">Chaperonin 10-like protein</fullName>
    </submittedName>
</protein>
<comment type="similarity">
    <text evidence="1">Belongs to the zinc-containing alcohol dehydrogenase family.</text>
</comment>
<dbReference type="CDD" id="cd08249">
    <property type="entry name" value="enoyl_reductase_like"/>
    <property type="match status" value="1"/>
</dbReference>
<dbReference type="Gene3D" id="3.90.180.10">
    <property type="entry name" value="Medium-chain alcohol dehydrogenases, catalytic domain"/>
    <property type="match status" value="1"/>
</dbReference>
<dbReference type="Gene3D" id="3.40.50.720">
    <property type="entry name" value="NAD(P)-binding Rossmann-like Domain"/>
    <property type="match status" value="1"/>
</dbReference>
<evidence type="ECO:0000256" key="3">
    <source>
        <dbReference type="ARBA" id="ARBA00023002"/>
    </source>
</evidence>
<accession>A0A9P9E3L5</accession>
<comment type="caution">
    <text evidence="5">The sequence shown here is derived from an EMBL/GenBank/DDBJ whole genome shotgun (WGS) entry which is preliminary data.</text>
</comment>
<sequence>MARNMHKAVATIGLKAPLGIINVPTVAPVADEVRVRVEWTASTPLDLHQNDGGLIVTYPQVLGDGSAGTVVEVGPAVKKLKVGDKVFGFTWRSQQEKAHQYYNTAPEYLFGIVPPGFTLQQAVTLPNNFVTVFHAVTADLGVCLPWPKPADQCPPDPRVAFLIWGGGSSVGQYAIQILRYYGYTNILTTASKKHHAKLRLMGAKWTFDYNDPHVVSSILNTGSSQIVTASKHGIPKILDCIGSLEGSLRPLAKIAKSGATVAVLLPAIIIDSGENIEPEYAMDVENLVEWDKGVGVRGVRTHFYLENEFFKEKLQSEIMPDFLSRGIVKPNEQRVVEGKTLLERAQKALDALRRKEVSGERLVWRVWDESAEEAHL</sequence>
<evidence type="ECO:0000256" key="1">
    <source>
        <dbReference type="ARBA" id="ARBA00008072"/>
    </source>
</evidence>
<dbReference type="Pfam" id="PF08240">
    <property type="entry name" value="ADH_N"/>
    <property type="match status" value="1"/>
</dbReference>
<proteinExistence type="inferred from homology"/>
<dbReference type="AlphaFoldDB" id="A0A9P9E3L5"/>